<feature type="region of interest" description="Disordered" evidence="1">
    <location>
        <begin position="70"/>
        <end position="93"/>
    </location>
</feature>
<feature type="compositionally biased region" description="Basic and acidic residues" evidence="1">
    <location>
        <begin position="75"/>
        <end position="87"/>
    </location>
</feature>
<evidence type="ECO:0000256" key="1">
    <source>
        <dbReference type="SAM" id="MobiDB-lite"/>
    </source>
</evidence>
<reference evidence="2 3" key="1">
    <citation type="submission" date="2020-02" db="EMBL/GenBank/DDBJ databases">
        <title>Draft genome sequence of Haematococcus lacustris strain NIES-144.</title>
        <authorList>
            <person name="Morimoto D."/>
            <person name="Nakagawa S."/>
            <person name="Yoshida T."/>
            <person name="Sawayama S."/>
        </authorList>
    </citation>
    <scope>NUCLEOTIDE SEQUENCE [LARGE SCALE GENOMIC DNA]</scope>
    <source>
        <strain evidence="2 3">NIES-144</strain>
    </source>
</reference>
<organism evidence="2 3">
    <name type="scientific">Haematococcus lacustris</name>
    <name type="common">Green alga</name>
    <name type="synonym">Haematococcus pluvialis</name>
    <dbReference type="NCBI Taxonomy" id="44745"/>
    <lineage>
        <taxon>Eukaryota</taxon>
        <taxon>Viridiplantae</taxon>
        <taxon>Chlorophyta</taxon>
        <taxon>core chlorophytes</taxon>
        <taxon>Chlorophyceae</taxon>
        <taxon>CS clade</taxon>
        <taxon>Chlamydomonadales</taxon>
        <taxon>Haematococcaceae</taxon>
        <taxon>Haematococcus</taxon>
    </lineage>
</organism>
<sequence>MVFERSETIRGCGESGIGVHLEPSRPPRRPMSGVLWACCKVVCRPRGNDQRWGRVVLVNQFHTSPVISAVNGQQPREKMLNKRRDTRPAGWKPPAGRVDHCLLCQAAQPISAGPVVVPGSGPLPPATAAASKHSTAKRSKRTKAKQAAEPTLPAKGKGKANCGWGCGWGWPSLWLLRPGCQHQGSLRRHCEAGRVIGRVEGQDEAVALRATFIAAVHHGRLANHLMVLQASSDASSRSASSKGRLSY</sequence>
<gene>
    <name evidence="2" type="ORF">HaLaN_27308</name>
</gene>
<feature type="compositionally biased region" description="Basic residues" evidence="1">
    <location>
        <begin position="134"/>
        <end position="144"/>
    </location>
</feature>
<keyword evidence="3" id="KW-1185">Reference proteome</keyword>
<feature type="region of interest" description="Disordered" evidence="1">
    <location>
        <begin position="123"/>
        <end position="154"/>
    </location>
</feature>
<protein>
    <submittedName>
        <fullName evidence="2">Uncharacterized protein</fullName>
    </submittedName>
</protein>
<name>A0A6A0A847_HAELA</name>
<proteinExistence type="predicted"/>
<comment type="caution">
    <text evidence="2">The sequence shown here is derived from an EMBL/GenBank/DDBJ whole genome shotgun (WGS) entry which is preliminary data.</text>
</comment>
<feature type="compositionally biased region" description="Low complexity" evidence="1">
    <location>
        <begin position="123"/>
        <end position="133"/>
    </location>
</feature>
<accession>A0A6A0A847</accession>
<dbReference type="EMBL" id="BLLF01004026">
    <property type="protein sequence ID" value="GFH28765.1"/>
    <property type="molecule type" value="Genomic_DNA"/>
</dbReference>
<dbReference type="Proteomes" id="UP000485058">
    <property type="component" value="Unassembled WGS sequence"/>
</dbReference>
<evidence type="ECO:0000313" key="2">
    <source>
        <dbReference type="EMBL" id="GFH28765.1"/>
    </source>
</evidence>
<dbReference type="AlphaFoldDB" id="A0A6A0A847"/>
<evidence type="ECO:0000313" key="3">
    <source>
        <dbReference type="Proteomes" id="UP000485058"/>
    </source>
</evidence>